<name>A0A7K0DSG6_9NOCA</name>
<feature type="transmembrane region" description="Helical" evidence="1">
    <location>
        <begin position="204"/>
        <end position="224"/>
    </location>
</feature>
<feature type="transmembrane region" description="Helical" evidence="1">
    <location>
        <begin position="311"/>
        <end position="332"/>
    </location>
</feature>
<feature type="transmembrane region" description="Helical" evidence="1">
    <location>
        <begin position="288"/>
        <end position="304"/>
    </location>
</feature>
<evidence type="ECO:0000256" key="1">
    <source>
        <dbReference type="SAM" id="Phobius"/>
    </source>
</evidence>
<feature type="transmembrane region" description="Helical" evidence="1">
    <location>
        <begin position="236"/>
        <end position="259"/>
    </location>
</feature>
<feature type="transmembrane region" description="Helical" evidence="1">
    <location>
        <begin position="82"/>
        <end position="103"/>
    </location>
</feature>
<feature type="transmembrane region" description="Helical" evidence="1">
    <location>
        <begin position="338"/>
        <end position="357"/>
    </location>
</feature>
<evidence type="ECO:0000313" key="3">
    <source>
        <dbReference type="Proteomes" id="UP000431401"/>
    </source>
</evidence>
<proteinExistence type="predicted"/>
<feature type="transmembrane region" description="Helical" evidence="1">
    <location>
        <begin position="403"/>
        <end position="424"/>
    </location>
</feature>
<protein>
    <submittedName>
        <fullName evidence="2">Uncharacterized protein</fullName>
    </submittedName>
</protein>
<dbReference type="AlphaFoldDB" id="A0A7K0DSG6"/>
<feature type="transmembrane region" description="Helical" evidence="1">
    <location>
        <begin position="18"/>
        <end position="35"/>
    </location>
</feature>
<dbReference type="EMBL" id="WEGI01000009">
    <property type="protein sequence ID" value="MQY28715.1"/>
    <property type="molecule type" value="Genomic_DNA"/>
</dbReference>
<feature type="transmembrane region" description="Helical" evidence="1">
    <location>
        <begin position="109"/>
        <end position="129"/>
    </location>
</feature>
<keyword evidence="1" id="KW-1133">Transmembrane helix</keyword>
<feature type="transmembrane region" description="Helical" evidence="1">
    <location>
        <begin position="55"/>
        <end position="75"/>
    </location>
</feature>
<accession>A0A7K0DSG6</accession>
<keyword evidence="3" id="KW-1185">Reference proteome</keyword>
<organism evidence="2 3">
    <name type="scientific">Nocardia aurantia</name>
    <dbReference type="NCBI Taxonomy" id="2585199"/>
    <lineage>
        <taxon>Bacteria</taxon>
        <taxon>Bacillati</taxon>
        <taxon>Actinomycetota</taxon>
        <taxon>Actinomycetes</taxon>
        <taxon>Mycobacteriales</taxon>
        <taxon>Nocardiaceae</taxon>
        <taxon>Nocardia</taxon>
    </lineage>
</organism>
<keyword evidence="1" id="KW-0812">Transmembrane</keyword>
<feature type="transmembrane region" description="Helical" evidence="1">
    <location>
        <begin position="266"/>
        <end position="282"/>
    </location>
</feature>
<keyword evidence="1" id="KW-0472">Membrane</keyword>
<dbReference type="RefSeq" id="WP_153344888.1">
    <property type="nucleotide sequence ID" value="NZ_WEGI01000009.1"/>
</dbReference>
<comment type="caution">
    <text evidence="2">The sequence shown here is derived from an EMBL/GenBank/DDBJ whole genome shotgun (WGS) entry which is preliminary data.</text>
</comment>
<reference evidence="2 3" key="1">
    <citation type="submission" date="2019-10" db="EMBL/GenBank/DDBJ databases">
        <title>Nocardia macrotermitis sp. nov. and Nocardia aurantia sp. nov., isolated from the gut of fungus growing-termite Macrotermes natalensis.</title>
        <authorList>
            <person name="Benndorf R."/>
            <person name="Schwitalla J."/>
            <person name="Martin K."/>
            <person name="De Beer W."/>
            <person name="Kaster A.-K."/>
            <person name="Vollmers J."/>
            <person name="Poulsen M."/>
            <person name="Beemelmanns C."/>
        </authorList>
    </citation>
    <scope>NUCLEOTIDE SEQUENCE [LARGE SCALE GENOMIC DNA]</scope>
    <source>
        <strain evidence="2 3">RB56</strain>
    </source>
</reference>
<sequence length="448" mass="45348">MTTAPATGFQARRIVESAAAFCGAVVAGMSLMVPLDPRMMGNTSALEVSLTVLNAPRSAAAGAMLAVVAAVYVVIFGARVAWSASFACALVLLICAAVVAGSVSSGSLAIVNFIECVMAGILIGALAAATLRRPGVGTAYTVGILSGIVIGDQLQTPQAGETVSRWRWVLAGAPPLGVSILAVALLGAGLYWHRNQAPIVPESTVISNIPLVPILAGALMLSVVTTTSEWTARYELGAAGIIGGVVALAGAAVVAALLLPGRDGTLILLATALAAAGSAVVAVPHPSWTWPLTIVIVALGFLAGRRRSMPLVAAGLTVALAVYAAFTCGIAHTYLFLPAIGCVATAFVLGYGFGAAVPHTVSGMVLGIVVLVAPCMIVALRGQENGTVGYSPSWYRDPNATEGLLPPVTAIALTFACTLGILLIHQLRPVTVGHVQRLPGRAPGGKFA</sequence>
<dbReference type="OrthoDB" id="4570277at2"/>
<evidence type="ECO:0000313" key="2">
    <source>
        <dbReference type="EMBL" id="MQY28715.1"/>
    </source>
</evidence>
<gene>
    <name evidence="2" type="ORF">NRB56_42990</name>
</gene>
<feature type="transmembrane region" description="Helical" evidence="1">
    <location>
        <begin position="166"/>
        <end position="192"/>
    </location>
</feature>
<feature type="transmembrane region" description="Helical" evidence="1">
    <location>
        <begin position="364"/>
        <end position="383"/>
    </location>
</feature>
<dbReference type="Proteomes" id="UP000431401">
    <property type="component" value="Unassembled WGS sequence"/>
</dbReference>
<feature type="transmembrane region" description="Helical" evidence="1">
    <location>
        <begin position="136"/>
        <end position="154"/>
    </location>
</feature>